<name>A0ABD1A7C9_CARAN</name>
<organism evidence="9 10">
    <name type="scientific">Cardamine amara subsp. amara</name>
    <dbReference type="NCBI Taxonomy" id="228776"/>
    <lineage>
        <taxon>Eukaryota</taxon>
        <taxon>Viridiplantae</taxon>
        <taxon>Streptophyta</taxon>
        <taxon>Embryophyta</taxon>
        <taxon>Tracheophyta</taxon>
        <taxon>Spermatophyta</taxon>
        <taxon>Magnoliopsida</taxon>
        <taxon>eudicotyledons</taxon>
        <taxon>Gunneridae</taxon>
        <taxon>Pentapetalae</taxon>
        <taxon>rosids</taxon>
        <taxon>malvids</taxon>
        <taxon>Brassicales</taxon>
        <taxon>Brassicaceae</taxon>
        <taxon>Cardamineae</taxon>
        <taxon>Cardamine</taxon>
    </lineage>
</organism>
<dbReference type="InterPro" id="IPR002100">
    <property type="entry name" value="TF_MADSbox"/>
</dbReference>
<protein>
    <submittedName>
        <fullName evidence="9">Agamous-like MADS-box protein AGL75</fullName>
    </submittedName>
</protein>
<keyword evidence="5" id="KW-0539">Nucleus</keyword>
<dbReference type="Gene3D" id="3.40.1810.10">
    <property type="entry name" value="Transcription factor, MADS-box"/>
    <property type="match status" value="1"/>
</dbReference>
<evidence type="ECO:0000313" key="10">
    <source>
        <dbReference type="Proteomes" id="UP001558713"/>
    </source>
</evidence>
<keyword evidence="3" id="KW-0238">DNA-binding</keyword>
<evidence type="ECO:0000256" key="3">
    <source>
        <dbReference type="ARBA" id="ARBA00023125"/>
    </source>
</evidence>
<dbReference type="CDD" id="cd00266">
    <property type="entry name" value="MADS_SRF_like"/>
    <property type="match status" value="1"/>
</dbReference>
<accession>A0ABD1A7C9</accession>
<dbReference type="InterPro" id="IPR033897">
    <property type="entry name" value="SRF-like_MADS-box"/>
</dbReference>
<dbReference type="FunFam" id="3.40.1810.10:FF:000025">
    <property type="entry name" value="AGAMOUS-like 76"/>
    <property type="match status" value="1"/>
</dbReference>
<evidence type="ECO:0000256" key="5">
    <source>
        <dbReference type="ARBA" id="ARBA00023242"/>
    </source>
</evidence>
<keyword evidence="10" id="KW-1185">Reference proteome</keyword>
<reference evidence="9 10" key="1">
    <citation type="submission" date="2024-04" db="EMBL/GenBank/DDBJ databases">
        <title>Genome assembly C_amara_ONT_v2.</title>
        <authorList>
            <person name="Yant L."/>
            <person name="Moore C."/>
            <person name="Slenker M."/>
        </authorList>
    </citation>
    <scope>NUCLEOTIDE SEQUENCE [LARGE SCALE GENOMIC DNA]</scope>
    <source>
        <tissue evidence="9">Leaf</tissue>
    </source>
</reference>
<dbReference type="PROSITE" id="PS50066">
    <property type="entry name" value="MADS_BOX_2"/>
    <property type="match status" value="1"/>
</dbReference>
<feature type="domain" description="MADS-box" evidence="8">
    <location>
        <begin position="23"/>
        <end position="65"/>
    </location>
</feature>
<evidence type="ECO:0000256" key="2">
    <source>
        <dbReference type="ARBA" id="ARBA00023015"/>
    </source>
</evidence>
<evidence type="ECO:0000256" key="1">
    <source>
        <dbReference type="ARBA" id="ARBA00004123"/>
    </source>
</evidence>
<dbReference type="SUPFAM" id="SSF55455">
    <property type="entry name" value="SRF-like"/>
    <property type="match status" value="1"/>
</dbReference>
<comment type="subunit">
    <text evidence="7">Interacts with MEE14/CBP1.</text>
</comment>
<evidence type="ECO:0000259" key="8">
    <source>
        <dbReference type="PROSITE" id="PS50066"/>
    </source>
</evidence>
<comment type="subcellular location">
    <subcellularLocation>
        <location evidence="1">Nucleus</location>
    </subcellularLocation>
</comment>
<dbReference type="Proteomes" id="UP001558713">
    <property type="component" value="Unassembled WGS sequence"/>
</dbReference>
<evidence type="ECO:0000256" key="6">
    <source>
        <dbReference type="ARBA" id="ARBA00059160"/>
    </source>
</evidence>
<comment type="function">
    <text evidence="6">Probable transcription factor that may function in the maintenance of the proper function of the central cell in pollen tube attraction.</text>
</comment>
<dbReference type="EMBL" id="JBANAX010000692">
    <property type="protein sequence ID" value="KAL1197250.1"/>
    <property type="molecule type" value="Genomic_DNA"/>
</dbReference>
<evidence type="ECO:0000256" key="4">
    <source>
        <dbReference type="ARBA" id="ARBA00023163"/>
    </source>
</evidence>
<dbReference type="SMART" id="SM00432">
    <property type="entry name" value="MADS"/>
    <property type="match status" value="1"/>
</dbReference>
<keyword evidence="2" id="KW-0805">Transcription regulation</keyword>
<dbReference type="GO" id="GO:0003677">
    <property type="term" value="F:DNA binding"/>
    <property type="evidence" value="ECO:0007669"/>
    <property type="project" value="UniProtKB-KW"/>
</dbReference>
<dbReference type="GO" id="GO:0005634">
    <property type="term" value="C:nucleus"/>
    <property type="evidence" value="ECO:0007669"/>
    <property type="project" value="UniProtKB-SubCell"/>
</dbReference>
<evidence type="ECO:0000256" key="7">
    <source>
        <dbReference type="ARBA" id="ARBA00064414"/>
    </source>
</evidence>
<evidence type="ECO:0000313" key="9">
    <source>
        <dbReference type="EMBL" id="KAL1197250.1"/>
    </source>
</evidence>
<keyword evidence="4" id="KW-0804">Transcription</keyword>
<proteinExistence type="predicted"/>
<dbReference type="AlphaFoldDB" id="A0ABD1A7C9"/>
<comment type="caution">
    <text evidence="9">The sequence shown here is derived from an EMBL/GenBank/DDBJ whole genome shotgun (WGS) entry which is preliminary data.</text>
</comment>
<dbReference type="InterPro" id="IPR036879">
    <property type="entry name" value="TF_MADSbox_sf"/>
</dbReference>
<sequence length="262" mass="30314">MMISFPSSSCSNSLSSSYSLASTSLSNRLETIFKKASELSILCEIEICVIYYGPDGELKTWPEEKEKVKDMAFRYSQLHEAVRRKKRVDLYGFLNKKNNKEGKHLNKKKKTSLKNVKYPISDHYSADQISRMIRSLELSYSTLQERLRFVESQKQKNINLDHQASLNHQHHQNQTKSLNPSQFSLFMYNHGEATFSQIPLATSNFNLTAPTQFTNYPQDLSGLLQESGLMNQELHGLDQNMCMSNFNNNNFQHPQQYYTAWS</sequence>
<gene>
    <name evidence="9" type="ORF">V5N11_003787</name>
</gene>
<dbReference type="Pfam" id="PF00319">
    <property type="entry name" value="SRF-TF"/>
    <property type="match status" value="1"/>
</dbReference>